<dbReference type="Proteomes" id="UP000813018">
    <property type="component" value="Unassembled WGS sequence"/>
</dbReference>
<proteinExistence type="predicted"/>
<reference evidence="2 3" key="1">
    <citation type="journal article" date="2016" name="Int. J. Syst. Evol. Microbiol.">
        <title>Pontibacter aydingkolensis sp. nov., isolated from soil of a salt lake.</title>
        <authorList>
            <person name="Osman G."/>
            <person name="Zhang T."/>
            <person name="Lou K."/>
            <person name="Gao Y."/>
            <person name="Chang W."/>
            <person name="Lin Q."/>
            <person name="Yang H.M."/>
            <person name="Huo X.D."/>
            <person name="Wang N."/>
        </authorList>
    </citation>
    <scope>NUCLEOTIDE SEQUENCE [LARGE SCALE GENOMIC DNA]</scope>
    <source>
        <strain evidence="2 3">KACC 19255</strain>
    </source>
</reference>
<evidence type="ECO:0000313" key="2">
    <source>
        <dbReference type="EMBL" id="MBW7465696.1"/>
    </source>
</evidence>
<organism evidence="2 3">
    <name type="scientific">Pontibacter aydingkolensis</name>
    <dbReference type="NCBI Taxonomy" id="1911536"/>
    <lineage>
        <taxon>Bacteria</taxon>
        <taxon>Pseudomonadati</taxon>
        <taxon>Bacteroidota</taxon>
        <taxon>Cytophagia</taxon>
        <taxon>Cytophagales</taxon>
        <taxon>Hymenobacteraceae</taxon>
        <taxon>Pontibacter</taxon>
    </lineage>
</organism>
<accession>A0ABS7CPC8</accession>
<name>A0ABS7CPC8_9BACT</name>
<protein>
    <submittedName>
        <fullName evidence="2">DUF2490 domain-containing protein</fullName>
    </submittedName>
</protein>
<feature type="chain" id="PRO_5046701999" evidence="1">
    <location>
        <begin position="19"/>
        <end position="264"/>
    </location>
</feature>
<evidence type="ECO:0000256" key="1">
    <source>
        <dbReference type="SAM" id="SignalP"/>
    </source>
</evidence>
<sequence length="264" mass="30777">MKKLYFILLLLLPVLTQGQSKVTAPTAIWPELQATYGLGEDGLMFFRNQYRINTDSDYNDLKQSGLLSNFERIELSLGYEHTFTDHWRGGAILRYAAEDFPKILFYGLFLRHNGNLGSLYFNKQLLTEYVDQEERDAFGRFRGTAELGKRLPLKSRFITPSISYETLVISNFGKENNSTAQERTVDRTRLRLSLNYELTEKLRINPYFMRQTDYYYVLVSPVYDEQGKLIEDGYTTKRNRISPVFGLEIKYNINRASHTASITY</sequence>
<keyword evidence="3" id="KW-1185">Reference proteome</keyword>
<dbReference type="EMBL" id="JAHYXK010000001">
    <property type="protein sequence ID" value="MBW7465696.1"/>
    <property type="molecule type" value="Genomic_DNA"/>
</dbReference>
<keyword evidence="1" id="KW-0732">Signal</keyword>
<comment type="caution">
    <text evidence="2">The sequence shown here is derived from an EMBL/GenBank/DDBJ whole genome shotgun (WGS) entry which is preliminary data.</text>
</comment>
<evidence type="ECO:0000313" key="3">
    <source>
        <dbReference type="Proteomes" id="UP000813018"/>
    </source>
</evidence>
<feature type="signal peptide" evidence="1">
    <location>
        <begin position="1"/>
        <end position="18"/>
    </location>
</feature>
<gene>
    <name evidence="2" type="ORF">K0O23_01335</name>
</gene>
<dbReference type="RefSeq" id="WP_219875576.1">
    <property type="nucleotide sequence ID" value="NZ_JAHYXK010000001.1"/>
</dbReference>